<gene>
    <name evidence="1" type="ORF">CLV68_6659</name>
</gene>
<keyword evidence="2" id="KW-1185">Reference proteome</keyword>
<evidence type="ECO:0000313" key="2">
    <source>
        <dbReference type="Proteomes" id="UP000282454"/>
    </source>
</evidence>
<dbReference type="EMBL" id="RCDD01000012">
    <property type="protein sequence ID" value="RLK53586.1"/>
    <property type="molecule type" value="Genomic_DNA"/>
</dbReference>
<dbReference type="Pfam" id="PF12079">
    <property type="entry name" value="DUF3558"/>
    <property type="match status" value="1"/>
</dbReference>
<dbReference type="Proteomes" id="UP000282454">
    <property type="component" value="Unassembled WGS sequence"/>
</dbReference>
<dbReference type="AlphaFoldDB" id="A0A421AV17"/>
<reference evidence="1 2" key="1">
    <citation type="submission" date="2018-10" db="EMBL/GenBank/DDBJ databases">
        <title>Genomic Encyclopedia of Archaeal and Bacterial Type Strains, Phase II (KMG-II): from individual species to whole genera.</title>
        <authorList>
            <person name="Goeker M."/>
        </authorList>
    </citation>
    <scope>NUCLEOTIDE SEQUENCE [LARGE SCALE GENOMIC DNA]</scope>
    <source>
        <strain evidence="1 2">DSM 45657</strain>
    </source>
</reference>
<organism evidence="1 2">
    <name type="scientific">Actinokineospora cianjurensis</name>
    <dbReference type="NCBI Taxonomy" id="585224"/>
    <lineage>
        <taxon>Bacteria</taxon>
        <taxon>Bacillati</taxon>
        <taxon>Actinomycetota</taxon>
        <taxon>Actinomycetes</taxon>
        <taxon>Pseudonocardiales</taxon>
        <taxon>Pseudonocardiaceae</taxon>
        <taxon>Actinokineospora</taxon>
    </lineage>
</organism>
<accession>A0A421AV17</accession>
<dbReference type="InterPro" id="IPR024520">
    <property type="entry name" value="DUF3558"/>
</dbReference>
<evidence type="ECO:0000313" key="1">
    <source>
        <dbReference type="EMBL" id="RLK53586.1"/>
    </source>
</evidence>
<sequence length="95" mass="10089">MRLVLTLFDGVDRVAEEFGQPGRWLYLAAAEVRGQPAVVASHENNPPVAGCSVVVRVAEQQSVQAELSVDPADPTFPVCAKARMVAESVVGRLAS</sequence>
<proteinExistence type="predicted"/>
<comment type="caution">
    <text evidence="1">The sequence shown here is derived from an EMBL/GenBank/DDBJ whole genome shotgun (WGS) entry which is preliminary data.</text>
</comment>
<name>A0A421AV17_9PSEU</name>
<protein>
    <submittedName>
        <fullName evidence="1">Uncharacterized protein DUF3558</fullName>
    </submittedName>
</protein>